<evidence type="ECO:0008006" key="3">
    <source>
        <dbReference type="Google" id="ProtNLM"/>
    </source>
</evidence>
<dbReference type="SUPFAM" id="SSF53756">
    <property type="entry name" value="UDP-Glycosyltransferase/glycogen phosphorylase"/>
    <property type="match status" value="1"/>
</dbReference>
<accession>A0A2M7FCJ7</accession>
<dbReference type="AlphaFoldDB" id="A0A2M7FCJ7"/>
<dbReference type="Gene3D" id="3.40.50.2000">
    <property type="entry name" value="Glycogen Phosphorylase B"/>
    <property type="match status" value="2"/>
</dbReference>
<gene>
    <name evidence="1" type="ORF">COW49_00945</name>
</gene>
<evidence type="ECO:0000313" key="1">
    <source>
        <dbReference type="EMBL" id="PIV87193.1"/>
    </source>
</evidence>
<protein>
    <recommendedName>
        <fullName evidence="3">Glycosyltransferase subfamily 4-like N-terminal domain-containing protein</fullName>
    </recommendedName>
</protein>
<proteinExistence type="predicted"/>
<dbReference type="Proteomes" id="UP000228497">
    <property type="component" value="Unassembled WGS sequence"/>
</dbReference>
<dbReference type="EMBL" id="PFFD01000039">
    <property type="protein sequence ID" value="PIV87193.1"/>
    <property type="molecule type" value="Genomic_DNA"/>
</dbReference>
<reference evidence="2" key="1">
    <citation type="submission" date="2017-09" db="EMBL/GenBank/DDBJ databases">
        <title>Depth-based differentiation of microbial function through sediment-hosted aquifers and enrichment of novel symbionts in the deep terrestrial subsurface.</title>
        <authorList>
            <person name="Probst A.J."/>
            <person name="Ladd B."/>
            <person name="Jarett J.K."/>
            <person name="Geller-Mcgrath D.E."/>
            <person name="Sieber C.M.K."/>
            <person name="Emerson J.B."/>
            <person name="Anantharaman K."/>
            <person name="Thomas B.C."/>
            <person name="Malmstrom R."/>
            <person name="Stieglmeier M."/>
            <person name="Klingl A."/>
            <person name="Woyke T."/>
            <person name="Ryan C.M."/>
            <person name="Banfield J.F."/>
        </authorList>
    </citation>
    <scope>NUCLEOTIDE SEQUENCE [LARGE SCALE GENOMIC DNA]</scope>
</reference>
<name>A0A2M7FCJ7_9BACT</name>
<feature type="non-terminal residue" evidence="1">
    <location>
        <position position="245"/>
    </location>
</feature>
<evidence type="ECO:0000313" key="2">
    <source>
        <dbReference type="Proteomes" id="UP000228497"/>
    </source>
</evidence>
<sequence length="245" mass="27824">MSDQPRILWVSDFDQRGSGYLGISTPLCAGLTEAGFDIKCLGLGYKGDEHWNKFSILPCKDMGDVKTMMFNFSRSWKPHVFIVALDIHIYQEVISQFTKELKLPQICIAPLESEPLCLTWAITLGGMKKVFCISEFGTLEMQKSGVQAEHLVIGVDTELWHPATADERSGLRKGLGIQEDAFVVLTVADNQERKNLSKSFETIGLLKEKLNRPLKYILVTRERTQFGWKLRDLAMMYKINSELMI</sequence>
<comment type="caution">
    <text evidence="1">The sequence shown here is derived from an EMBL/GenBank/DDBJ whole genome shotgun (WGS) entry which is preliminary data.</text>
</comment>
<organism evidence="1 2">
    <name type="scientific">Candidatus Kaiserbacteria bacterium CG17_big_fil_post_rev_8_21_14_2_50_51_7</name>
    <dbReference type="NCBI Taxonomy" id="1974613"/>
    <lineage>
        <taxon>Bacteria</taxon>
        <taxon>Candidatus Kaiseribacteriota</taxon>
    </lineage>
</organism>